<dbReference type="Proteomes" id="UP001219525">
    <property type="component" value="Unassembled WGS sequence"/>
</dbReference>
<comment type="caution">
    <text evidence="1">The sequence shown here is derived from an EMBL/GenBank/DDBJ whole genome shotgun (WGS) entry which is preliminary data.</text>
</comment>
<keyword evidence="2" id="KW-1185">Reference proteome</keyword>
<dbReference type="AlphaFoldDB" id="A0AAD6VRI4"/>
<gene>
    <name evidence="1" type="ORF">GGX14DRAFT_533599</name>
</gene>
<evidence type="ECO:0000313" key="1">
    <source>
        <dbReference type="EMBL" id="KAJ7218076.1"/>
    </source>
</evidence>
<sequence length="182" mass="20711">MSPDIVSRPGLVVRRRKISERPTFDENRLSPVLYLPLFFPPIASSPVLVPTAHDPDAASLSLHKALHHFKAYSADCAARQYSEAFNWDQLVLPVHEERDWYSLLLYWYGIPDQDTGMNLATCIWQSRKHAIAANSQPFNIQAMRLAAQSYEVYTLERYVLRKVAGSTDVTVESFTGTLVGWR</sequence>
<name>A0AAD6VRI4_9AGAR</name>
<dbReference type="PANTHER" id="PTHR36986:SF1">
    <property type="entry name" value="UPF0643 PROTEIN PB2B2.08"/>
    <property type="match status" value="1"/>
</dbReference>
<proteinExistence type="predicted"/>
<reference evidence="1" key="1">
    <citation type="submission" date="2023-03" db="EMBL/GenBank/DDBJ databases">
        <title>Massive genome expansion in bonnet fungi (Mycena s.s.) driven by repeated elements and novel gene families across ecological guilds.</title>
        <authorList>
            <consortium name="Lawrence Berkeley National Laboratory"/>
            <person name="Harder C.B."/>
            <person name="Miyauchi S."/>
            <person name="Viragh M."/>
            <person name="Kuo A."/>
            <person name="Thoen E."/>
            <person name="Andreopoulos B."/>
            <person name="Lu D."/>
            <person name="Skrede I."/>
            <person name="Drula E."/>
            <person name="Henrissat B."/>
            <person name="Morin E."/>
            <person name="Kohler A."/>
            <person name="Barry K."/>
            <person name="LaButti K."/>
            <person name="Morin E."/>
            <person name="Salamov A."/>
            <person name="Lipzen A."/>
            <person name="Mereny Z."/>
            <person name="Hegedus B."/>
            <person name="Baldrian P."/>
            <person name="Stursova M."/>
            <person name="Weitz H."/>
            <person name="Taylor A."/>
            <person name="Grigoriev I.V."/>
            <person name="Nagy L.G."/>
            <person name="Martin F."/>
            <person name="Kauserud H."/>
        </authorList>
    </citation>
    <scope>NUCLEOTIDE SEQUENCE</scope>
    <source>
        <strain evidence="1">9144</strain>
    </source>
</reference>
<evidence type="ECO:0000313" key="2">
    <source>
        <dbReference type="Proteomes" id="UP001219525"/>
    </source>
</evidence>
<dbReference type="EMBL" id="JARJCW010000013">
    <property type="protein sequence ID" value="KAJ7218076.1"/>
    <property type="molecule type" value="Genomic_DNA"/>
</dbReference>
<organism evidence="1 2">
    <name type="scientific">Mycena pura</name>
    <dbReference type="NCBI Taxonomy" id="153505"/>
    <lineage>
        <taxon>Eukaryota</taxon>
        <taxon>Fungi</taxon>
        <taxon>Dikarya</taxon>
        <taxon>Basidiomycota</taxon>
        <taxon>Agaricomycotina</taxon>
        <taxon>Agaricomycetes</taxon>
        <taxon>Agaricomycetidae</taxon>
        <taxon>Agaricales</taxon>
        <taxon>Marasmiineae</taxon>
        <taxon>Mycenaceae</taxon>
        <taxon>Mycena</taxon>
    </lineage>
</organism>
<accession>A0AAD6VRI4</accession>
<protein>
    <submittedName>
        <fullName evidence="1">Uncharacterized protein</fullName>
    </submittedName>
</protein>
<dbReference type="PANTHER" id="PTHR36986">
    <property type="entry name" value="UPF0643 PROTEIN PB2B2.08"/>
    <property type="match status" value="1"/>
</dbReference>